<keyword evidence="1" id="KW-0732">Signal</keyword>
<sequence>MTLMTLILGFLFWPGTSAGRSMSGRFPFEFSSAGSCAMKATFCASVIPAVPRRSPPSMRFAESWSLAPPSGTRCVPLRSTSF</sequence>
<feature type="chain" id="PRO_5022019922" description="Secreted protein" evidence="1">
    <location>
        <begin position="19"/>
        <end position="82"/>
    </location>
</feature>
<evidence type="ECO:0000313" key="2">
    <source>
        <dbReference type="EMBL" id="TRM55460.1"/>
    </source>
</evidence>
<proteinExistence type="predicted"/>
<reference evidence="2 3" key="1">
    <citation type="journal article" date="2019" name="New Phytol.">
        <title>Comparative genomics reveals unique wood-decay strategies and fruiting body development in the Schizophyllaceae.</title>
        <authorList>
            <person name="Almasi E."/>
            <person name="Sahu N."/>
            <person name="Krizsan K."/>
            <person name="Balint B."/>
            <person name="Kovacs G.M."/>
            <person name="Kiss B."/>
            <person name="Cseklye J."/>
            <person name="Drula E."/>
            <person name="Henrissat B."/>
            <person name="Nagy I."/>
            <person name="Chovatia M."/>
            <person name="Adam C."/>
            <person name="LaButti K."/>
            <person name="Lipzen A."/>
            <person name="Riley R."/>
            <person name="Grigoriev I.V."/>
            <person name="Nagy L.G."/>
        </authorList>
    </citation>
    <scope>NUCLEOTIDE SEQUENCE [LARGE SCALE GENOMIC DNA]</scope>
    <source>
        <strain evidence="2 3">NL-1724</strain>
    </source>
</reference>
<accession>A0A550BSE6</accession>
<organism evidence="2 3">
    <name type="scientific">Schizophyllum amplum</name>
    <dbReference type="NCBI Taxonomy" id="97359"/>
    <lineage>
        <taxon>Eukaryota</taxon>
        <taxon>Fungi</taxon>
        <taxon>Dikarya</taxon>
        <taxon>Basidiomycota</taxon>
        <taxon>Agaricomycotina</taxon>
        <taxon>Agaricomycetes</taxon>
        <taxon>Agaricomycetidae</taxon>
        <taxon>Agaricales</taxon>
        <taxon>Schizophyllaceae</taxon>
        <taxon>Schizophyllum</taxon>
    </lineage>
</organism>
<dbReference type="Proteomes" id="UP000320762">
    <property type="component" value="Unassembled WGS sequence"/>
</dbReference>
<evidence type="ECO:0008006" key="4">
    <source>
        <dbReference type="Google" id="ProtNLM"/>
    </source>
</evidence>
<feature type="signal peptide" evidence="1">
    <location>
        <begin position="1"/>
        <end position="18"/>
    </location>
</feature>
<comment type="caution">
    <text evidence="2">The sequence shown here is derived from an EMBL/GenBank/DDBJ whole genome shotgun (WGS) entry which is preliminary data.</text>
</comment>
<name>A0A550BSE6_9AGAR</name>
<dbReference type="EMBL" id="VDMD01000133">
    <property type="protein sequence ID" value="TRM55460.1"/>
    <property type="molecule type" value="Genomic_DNA"/>
</dbReference>
<evidence type="ECO:0000256" key="1">
    <source>
        <dbReference type="SAM" id="SignalP"/>
    </source>
</evidence>
<gene>
    <name evidence="2" type="ORF">BD626DRAFT_525839</name>
</gene>
<evidence type="ECO:0000313" key="3">
    <source>
        <dbReference type="Proteomes" id="UP000320762"/>
    </source>
</evidence>
<dbReference type="AlphaFoldDB" id="A0A550BSE6"/>
<protein>
    <recommendedName>
        <fullName evidence="4">Secreted protein</fullName>
    </recommendedName>
</protein>
<keyword evidence="3" id="KW-1185">Reference proteome</keyword>